<reference evidence="1 2" key="1">
    <citation type="submission" date="2016-10" db="EMBL/GenBank/DDBJ databases">
        <authorList>
            <person name="de Groot N.N."/>
        </authorList>
    </citation>
    <scope>NUCLEOTIDE SEQUENCE [LARGE SCALE GENOMIC DNA]</scope>
    <source>
        <strain evidence="1 2">DSM 44149</strain>
    </source>
</reference>
<evidence type="ECO:0000313" key="2">
    <source>
        <dbReference type="Proteomes" id="UP000183376"/>
    </source>
</evidence>
<keyword evidence="2" id="KW-1185">Reference proteome</keyword>
<dbReference type="Proteomes" id="UP000183376">
    <property type="component" value="Chromosome I"/>
</dbReference>
<organism evidence="1 2">
    <name type="scientific">Allokutzneria albata</name>
    <name type="common">Kibdelosporangium albatum</name>
    <dbReference type="NCBI Taxonomy" id="211114"/>
    <lineage>
        <taxon>Bacteria</taxon>
        <taxon>Bacillati</taxon>
        <taxon>Actinomycetota</taxon>
        <taxon>Actinomycetes</taxon>
        <taxon>Pseudonocardiales</taxon>
        <taxon>Pseudonocardiaceae</taxon>
        <taxon>Allokutzneria</taxon>
    </lineage>
</organism>
<protein>
    <submittedName>
        <fullName evidence="1">Uncharacterized protein</fullName>
    </submittedName>
</protein>
<evidence type="ECO:0000313" key="1">
    <source>
        <dbReference type="EMBL" id="SDM30213.1"/>
    </source>
</evidence>
<accession>A0A1G9S3X4</accession>
<dbReference type="AlphaFoldDB" id="A0A1G9S3X4"/>
<sequence>MAIALRAFGLPDESSSLCDRADALSRTVLAEFDPGCHSRLRHHAEGAG</sequence>
<dbReference type="RefSeq" id="WP_156051149.1">
    <property type="nucleotide sequence ID" value="NZ_JOEF01000015.1"/>
</dbReference>
<proteinExistence type="predicted"/>
<gene>
    <name evidence="1" type="ORF">SAMN04489726_0876</name>
</gene>
<dbReference type="OrthoDB" id="2493140at2"/>
<dbReference type="EMBL" id="LT629701">
    <property type="protein sequence ID" value="SDM30213.1"/>
    <property type="molecule type" value="Genomic_DNA"/>
</dbReference>
<name>A0A1G9S3X4_ALLAB</name>